<sequence length="437" mass="46930">MSGTRPIARQRGFIAIEMLFGLIALAMIASTGLNLMARHMDSVNYQIAADQQQQVAEAAAQYLKDNFAAVYAAAGPTAPVTITPAMLRNTHYLPATVADTNAFGQTFTVLARRVAANQLESIVLTTGGESIDEIGTREIAENLGAPGGFIPTSDPGIVQGVRGGWQLALSNYGMNPGVGHTASALFLQDGTLANDYLYRNAIPGRPELNRMNTTLDMGDQDLVNAASITASADVSAGQWFRSLGNGGWYSEQWGGGWYMSDSDWVRVYGNKGVYTGGQVRGGSLTSEGRTTVGEYLQLDGVATEGSSCPRTGLFARDVNGLPLSCQDGKWTGNVGIGYGQTWQLVSRALNETYLNDTTKPIMIAPSIYCDGVNNNWKRNYLYIGGVQVGQFSFYDYDGGDANTEIQPATYIVPPGQTYGVMSAATKYCDIDQWAELR</sequence>
<keyword evidence="1" id="KW-0812">Transmembrane</keyword>
<feature type="transmembrane region" description="Helical" evidence="1">
    <location>
        <begin position="12"/>
        <end position="37"/>
    </location>
</feature>
<accession>A0ABV7AWA8</accession>
<proteinExistence type="predicted"/>
<organism evidence="3 4">
    <name type="scientific">Azotobacter bryophylli</name>
    <dbReference type="NCBI Taxonomy" id="1986537"/>
    <lineage>
        <taxon>Bacteria</taxon>
        <taxon>Pseudomonadati</taxon>
        <taxon>Pseudomonadota</taxon>
        <taxon>Gammaproteobacteria</taxon>
        <taxon>Pseudomonadales</taxon>
        <taxon>Pseudomonadaceae</taxon>
        <taxon>Azotobacter</taxon>
    </lineage>
</organism>
<reference evidence="4" key="1">
    <citation type="journal article" date="2019" name="Int. J. Syst. Evol. Microbiol.">
        <title>The Global Catalogue of Microorganisms (GCM) 10K type strain sequencing project: providing services to taxonomists for standard genome sequencing and annotation.</title>
        <authorList>
            <consortium name="The Broad Institute Genomics Platform"/>
            <consortium name="The Broad Institute Genome Sequencing Center for Infectious Disease"/>
            <person name="Wu L."/>
            <person name="Ma J."/>
        </authorList>
    </citation>
    <scope>NUCLEOTIDE SEQUENCE [LARGE SCALE GENOMIC DNA]</scope>
    <source>
        <strain evidence="4">KCTC 62195</strain>
    </source>
</reference>
<feature type="domain" description="Bacterial shufflon protein N-terminal" evidence="2">
    <location>
        <begin position="39"/>
        <end position="233"/>
    </location>
</feature>
<evidence type="ECO:0000259" key="2">
    <source>
        <dbReference type="Pfam" id="PF04917"/>
    </source>
</evidence>
<keyword evidence="1" id="KW-0472">Membrane</keyword>
<evidence type="ECO:0000256" key="1">
    <source>
        <dbReference type="SAM" id="Phobius"/>
    </source>
</evidence>
<dbReference type="Proteomes" id="UP001595457">
    <property type="component" value="Unassembled WGS sequence"/>
</dbReference>
<keyword evidence="1" id="KW-1133">Transmembrane helix</keyword>
<dbReference type="InterPro" id="IPR007001">
    <property type="entry name" value="Shufflon_N"/>
</dbReference>
<comment type="caution">
    <text evidence="3">The sequence shown here is derived from an EMBL/GenBank/DDBJ whole genome shotgun (WGS) entry which is preliminary data.</text>
</comment>
<dbReference type="RefSeq" id="WP_377815783.1">
    <property type="nucleotide sequence ID" value="NZ_JBHRSJ010000034.1"/>
</dbReference>
<protein>
    <submittedName>
        <fullName evidence="3">Shufflon system plasmid conjugative transfer pilus tip adhesin PilV</fullName>
    </submittedName>
</protein>
<evidence type="ECO:0000313" key="4">
    <source>
        <dbReference type="Proteomes" id="UP001595457"/>
    </source>
</evidence>
<gene>
    <name evidence="3" type="primary">pilV</name>
    <name evidence="3" type="ORF">ACFOJE_16805</name>
</gene>
<dbReference type="Pfam" id="PF04917">
    <property type="entry name" value="Shufflon_N"/>
    <property type="match status" value="1"/>
</dbReference>
<evidence type="ECO:0000313" key="3">
    <source>
        <dbReference type="EMBL" id="MFC2973864.1"/>
    </source>
</evidence>
<dbReference type="EMBL" id="JBHRSJ010000034">
    <property type="protein sequence ID" value="MFC2973864.1"/>
    <property type="molecule type" value="Genomic_DNA"/>
</dbReference>
<name>A0ABV7AWA8_9GAMM</name>
<keyword evidence="4" id="KW-1185">Reference proteome</keyword>